<evidence type="ECO:0000256" key="5">
    <source>
        <dbReference type="ARBA" id="ARBA00023136"/>
    </source>
</evidence>
<dbReference type="OrthoDB" id="112918at2"/>
<gene>
    <name evidence="9" type="ordered locus">AciPR4_1962</name>
</gene>
<keyword evidence="4 7" id="KW-1133">Transmembrane helix</keyword>
<keyword evidence="2" id="KW-1003">Cell membrane</keyword>
<keyword evidence="5 7" id="KW-0472">Membrane</keyword>
<dbReference type="Proteomes" id="UP000006844">
    <property type="component" value="Chromosome"/>
</dbReference>
<dbReference type="GO" id="GO:0005886">
    <property type="term" value="C:plasma membrane"/>
    <property type="evidence" value="ECO:0007669"/>
    <property type="project" value="UniProtKB-SubCell"/>
</dbReference>
<feature type="transmembrane region" description="Helical" evidence="7">
    <location>
        <begin position="30"/>
        <end position="49"/>
    </location>
</feature>
<evidence type="ECO:0000256" key="1">
    <source>
        <dbReference type="ARBA" id="ARBA00004651"/>
    </source>
</evidence>
<accession>E8V6M7</accession>
<evidence type="ECO:0000313" key="9">
    <source>
        <dbReference type="EMBL" id="ADV82766.1"/>
    </source>
</evidence>
<proteinExistence type="predicted"/>
<evidence type="ECO:0000256" key="2">
    <source>
        <dbReference type="ARBA" id="ARBA00022475"/>
    </source>
</evidence>
<dbReference type="GO" id="GO:0004713">
    <property type="term" value="F:protein tyrosine kinase activity"/>
    <property type="evidence" value="ECO:0007669"/>
    <property type="project" value="TreeGrafter"/>
</dbReference>
<evidence type="ECO:0000256" key="3">
    <source>
        <dbReference type="ARBA" id="ARBA00022692"/>
    </source>
</evidence>
<organism evidence="9 10">
    <name type="scientific">Terriglobus saanensis (strain ATCC BAA-1853 / DSM 23119 / SP1PR4)</name>
    <dbReference type="NCBI Taxonomy" id="401053"/>
    <lineage>
        <taxon>Bacteria</taxon>
        <taxon>Pseudomonadati</taxon>
        <taxon>Acidobacteriota</taxon>
        <taxon>Terriglobia</taxon>
        <taxon>Terriglobales</taxon>
        <taxon>Acidobacteriaceae</taxon>
        <taxon>Terriglobus</taxon>
    </lineage>
</organism>
<dbReference type="eggNOG" id="COG3206">
    <property type="taxonomic scope" value="Bacteria"/>
</dbReference>
<keyword evidence="6" id="KW-0175">Coiled coil</keyword>
<dbReference type="STRING" id="401053.AciPR4_1962"/>
<evidence type="ECO:0000256" key="4">
    <source>
        <dbReference type="ARBA" id="ARBA00022989"/>
    </source>
</evidence>
<dbReference type="KEGG" id="tsa:AciPR4_1962"/>
<evidence type="ECO:0000256" key="7">
    <source>
        <dbReference type="SAM" id="Phobius"/>
    </source>
</evidence>
<dbReference type="InterPro" id="IPR050445">
    <property type="entry name" value="Bact_polysacc_biosynth/exp"/>
</dbReference>
<sequence length="501" mass="55791">MANMLPGGQTAIQRLPPKPKPIETLRQHKLLFGSILCAGLLLTAAYVGLSHKKYESDMSLMVQNSRKNMVISSDPTAASQPIPTQVAEEDVNSAVEVLGSSDVLDDVVDPGWTQSNTHSKQAEMDHEGKVSTFRKRLVVSPVRKSHVIDVSYVTTDPHQATLQLNRLLDVFMTKQKALSQPTGVAKFFEDEAERYKSQWSEAQQKLADFQEKHKFVTVTDKETDISKALADAMTLQRSADAEISEVQHRLGVVNAQLRSVPQRQNTTERIVPASGSLDQVNILLAQLNLRRAQLLTQYQPTDRMVQQVDTQIAEAQAELTRLQTNTTTEHTSSVNPTWQVVDQNYASETAHLRAVTGRRDALVAQINDLQNQLNSLVQDELEFKTLQQNASTLNTNYQLYIQKRDSARMSAAMDNSGLLNFGVVQYPTFSLSPVRPRPLIDSLLGIMTSLFLASMAVYFVSSRKHEAALEAAAASEPDFPYLEAVAKMGALDTEFQRYRAY</sequence>
<dbReference type="EMBL" id="CP002467">
    <property type="protein sequence ID" value="ADV82766.1"/>
    <property type="molecule type" value="Genomic_DNA"/>
</dbReference>
<feature type="coiled-coil region" evidence="6">
    <location>
        <begin position="352"/>
        <end position="379"/>
    </location>
</feature>
<evidence type="ECO:0000313" key="10">
    <source>
        <dbReference type="Proteomes" id="UP000006844"/>
    </source>
</evidence>
<feature type="coiled-coil region" evidence="6">
    <location>
        <begin position="277"/>
        <end position="325"/>
    </location>
</feature>
<dbReference type="HOGENOM" id="CLU_564709_0_0_0"/>
<feature type="domain" description="Polysaccharide chain length determinant N-terminal" evidence="8">
    <location>
        <begin position="23"/>
        <end position="109"/>
    </location>
</feature>
<reference evidence="9 10" key="1">
    <citation type="journal article" date="2012" name="Stand. Genomic Sci.">
        <title>Complete genome sequence of Terriglobus saanensis type strain SP1PR4(T), an Acidobacteria from tundra soil.</title>
        <authorList>
            <person name="Rawat S.R."/>
            <person name="Mannisto M.K."/>
            <person name="Starovoytov V."/>
            <person name="Goodwin L."/>
            <person name="Nolan M."/>
            <person name="Hauser L."/>
            <person name="Land M."/>
            <person name="Davenport K.W."/>
            <person name="Woyke T."/>
            <person name="Haggblom M.M."/>
        </authorList>
    </citation>
    <scope>NUCLEOTIDE SEQUENCE</scope>
    <source>
        <strain evidence="10">ATCC BAA-1853 / DSM 23119 / SP1PR4</strain>
    </source>
</reference>
<evidence type="ECO:0000259" key="8">
    <source>
        <dbReference type="Pfam" id="PF02706"/>
    </source>
</evidence>
<comment type="subcellular location">
    <subcellularLocation>
        <location evidence="1">Cell membrane</location>
        <topology evidence="1">Multi-pass membrane protein</topology>
    </subcellularLocation>
</comment>
<feature type="transmembrane region" description="Helical" evidence="7">
    <location>
        <begin position="439"/>
        <end position="460"/>
    </location>
</feature>
<keyword evidence="10" id="KW-1185">Reference proteome</keyword>
<evidence type="ECO:0000256" key="6">
    <source>
        <dbReference type="SAM" id="Coils"/>
    </source>
</evidence>
<dbReference type="PANTHER" id="PTHR32309:SF13">
    <property type="entry name" value="FERRIC ENTEROBACTIN TRANSPORT PROTEIN FEPE"/>
    <property type="match status" value="1"/>
</dbReference>
<protein>
    <submittedName>
        <fullName evidence="9">Lipopolysaccharide biosynthesis protein</fullName>
    </submittedName>
</protein>
<dbReference type="PANTHER" id="PTHR32309">
    <property type="entry name" value="TYROSINE-PROTEIN KINASE"/>
    <property type="match status" value="1"/>
</dbReference>
<dbReference type="AlphaFoldDB" id="E8V6M7"/>
<dbReference type="InterPro" id="IPR003856">
    <property type="entry name" value="LPS_length_determ_N"/>
</dbReference>
<dbReference type="Pfam" id="PF02706">
    <property type="entry name" value="Wzz"/>
    <property type="match status" value="1"/>
</dbReference>
<feature type="coiled-coil region" evidence="6">
    <location>
        <begin position="185"/>
        <end position="212"/>
    </location>
</feature>
<name>E8V6M7_TERSS</name>
<keyword evidence="3 7" id="KW-0812">Transmembrane</keyword>
<dbReference type="RefSeq" id="WP_013568499.1">
    <property type="nucleotide sequence ID" value="NC_014963.1"/>
</dbReference>